<accession>A0A9Q1K740</accession>
<name>A0A9Q1K740_9CARY</name>
<organism evidence="1 2">
    <name type="scientific">Carnegiea gigantea</name>
    <dbReference type="NCBI Taxonomy" id="171969"/>
    <lineage>
        <taxon>Eukaryota</taxon>
        <taxon>Viridiplantae</taxon>
        <taxon>Streptophyta</taxon>
        <taxon>Embryophyta</taxon>
        <taxon>Tracheophyta</taxon>
        <taxon>Spermatophyta</taxon>
        <taxon>Magnoliopsida</taxon>
        <taxon>eudicotyledons</taxon>
        <taxon>Gunneridae</taxon>
        <taxon>Pentapetalae</taxon>
        <taxon>Caryophyllales</taxon>
        <taxon>Cactineae</taxon>
        <taxon>Cactaceae</taxon>
        <taxon>Cactoideae</taxon>
        <taxon>Echinocereeae</taxon>
        <taxon>Carnegiea</taxon>
    </lineage>
</organism>
<dbReference type="EMBL" id="JAKOGI010000289">
    <property type="protein sequence ID" value="KAJ8437649.1"/>
    <property type="molecule type" value="Genomic_DNA"/>
</dbReference>
<comment type="caution">
    <text evidence="1">The sequence shown here is derived from an EMBL/GenBank/DDBJ whole genome shotgun (WGS) entry which is preliminary data.</text>
</comment>
<evidence type="ECO:0000313" key="1">
    <source>
        <dbReference type="EMBL" id="KAJ8437649.1"/>
    </source>
</evidence>
<dbReference type="Proteomes" id="UP001153076">
    <property type="component" value="Unassembled WGS sequence"/>
</dbReference>
<dbReference type="AlphaFoldDB" id="A0A9Q1K740"/>
<dbReference type="PANTHER" id="PTHR34222">
    <property type="entry name" value="GAG_PRE-INTEGRS DOMAIN-CONTAINING PROTEIN"/>
    <property type="match status" value="1"/>
</dbReference>
<dbReference type="OrthoDB" id="5544992at2759"/>
<evidence type="ECO:0000313" key="2">
    <source>
        <dbReference type="Proteomes" id="UP001153076"/>
    </source>
</evidence>
<protein>
    <submittedName>
        <fullName evidence="1">Uncharacterized protein</fullName>
    </submittedName>
</protein>
<keyword evidence="2" id="KW-1185">Reference proteome</keyword>
<proteinExistence type="predicted"/>
<dbReference type="PANTHER" id="PTHR34222:SF99">
    <property type="entry name" value="PROTEIN, PUTATIVE-RELATED"/>
    <property type="match status" value="1"/>
</dbReference>
<reference evidence="1" key="1">
    <citation type="submission" date="2022-04" db="EMBL/GenBank/DDBJ databases">
        <title>Carnegiea gigantea Genome sequencing and assembly v2.</title>
        <authorList>
            <person name="Copetti D."/>
            <person name="Sanderson M.J."/>
            <person name="Burquez A."/>
            <person name="Wojciechowski M.F."/>
        </authorList>
    </citation>
    <scope>NUCLEOTIDE SEQUENCE</scope>
    <source>
        <strain evidence="1">SGP5-SGP5p</strain>
        <tissue evidence="1">Aerial part</tissue>
    </source>
</reference>
<sequence length="166" mass="18865">MMTYWIINVVVEDIRQSLLFSLIAHCRCNFSKDLGELTAQESLRLIGLTEDYKMIRGIILMKKPLPNIDQVCSMIKQEEKQRAINAMSQLTDGSRAFHTNIHSQDASVIERIALDIVQKCYEIHSYPPGHKLYKGRRIVVVAQSSDVIYGCASINGNEEHMLPMAI</sequence>
<gene>
    <name evidence="1" type="ORF">Cgig2_021781</name>
</gene>